<dbReference type="Gramene" id="EOY24529">
    <property type="protein sequence ID" value="EOY24529"/>
    <property type="gene ID" value="TCM_016109"/>
</dbReference>
<dbReference type="HOGENOM" id="CLU_1477629_0_0_1"/>
<protein>
    <submittedName>
        <fullName evidence="1">Uncharacterized protein</fullName>
    </submittedName>
</protein>
<evidence type="ECO:0000313" key="2">
    <source>
        <dbReference type="Proteomes" id="UP000026915"/>
    </source>
</evidence>
<sequence>MAVASKLSVQEAQAVGCARPNKVPESIVWPDEGLLEGVFSSHRSDLRRDVVEHRTGCVGHKAHIACARPGRTFLAMRFSAQCPDNGCQVSRAVGMRGMCCTCVWPRMSRPANAQEYHTLPMRHNGACTSPMLEGSAHGLRDIGLSMSVWRASLVSPRTHRAAWRAMHPSQPTPSVPWRAKHPS</sequence>
<dbReference type="Proteomes" id="UP000026915">
    <property type="component" value="Chromosome 3"/>
</dbReference>
<dbReference type="EMBL" id="CM001881">
    <property type="protein sequence ID" value="EOY24529.1"/>
    <property type="molecule type" value="Genomic_DNA"/>
</dbReference>
<reference evidence="1 2" key="1">
    <citation type="journal article" date="2013" name="Genome Biol.">
        <title>The genome sequence of the most widely cultivated cacao type and its use to identify candidate genes regulating pod color.</title>
        <authorList>
            <person name="Motamayor J.C."/>
            <person name="Mockaitis K."/>
            <person name="Schmutz J."/>
            <person name="Haiminen N."/>
            <person name="Iii D.L."/>
            <person name="Cornejo O."/>
            <person name="Findley S.D."/>
            <person name="Zheng P."/>
            <person name="Utro F."/>
            <person name="Royaert S."/>
            <person name="Saski C."/>
            <person name="Jenkins J."/>
            <person name="Podicheti R."/>
            <person name="Zhao M."/>
            <person name="Scheffler B.E."/>
            <person name="Stack J.C."/>
            <person name="Feltus F.A."/>
            <person name="Mustiga G.M."/>
            <person name="Amores F."/>
            <person name="Phillips W."/>
            <person name="Marelli J.P."/>
            <person name="May G.D."/>
            <person name="Shapiro H."/>
            <person name="Ma J."/>
            <person name="Bustamante C.D."/>
            <person name="Schnell R.J."/>
            <person name="Main D."/>
            <person name="Gilbert D."/>
            <person name="Parida L."/>
            <person name="Kuhn D.N."/>
        </authorList>
    </citation>
    <scope>NUCLEOTIDE SEQUENCE [LARGE SCALE GENOMIC DNA]</scope>
    <source>
        <strain evidence="2">cv. Matina 1-6</strain>
    </source>
</reference>
<dbReference type="InParanoid" id="A0A061GBV4"/>
<name>A0A061GBV4_THECC</name>
<gene>
    <name evidence="1" type="ORF">TCM_016109</name>
</gene>
<keyword evidence="2" id="KW-1185">Reference proteome</keyword>
<organism evidence="1 2">
    <name type="scientific">Theobroma cacao</name>
    <name type="common">Cacao</name>
    <name type="synonym">Cocoa</name>
    <dbReference type="NCBI Taxonomy" id="3641"/>
    <lineage>
        <taxon>Eukaryota</taxon>
        <taxon>Viridiplantae</taxon>
        <taxon>Streptophyta</taxon>
        <taxon>Embryophyta</taxon>
        <taxon>Tracheophyta</taxon>
        <taxon>Spermatophyta</taxon>
        <taxon>Magnoliopsida</taxon>
        <taxon>eudicotyledons</taxon>
        <taxon>Gunneridae</taxon>
        <taxon>Pentapetalae</taxon>
        <taxon>rosids</taxon>
        <taxon>malvids</taxon>
        <taxon>Malvales</taxon>
        <taxon>Malvaceae</taxon>
        <taxon>Byttnerioideae</taxon>
        <taxon>Theobroma</taxon>
    </lineage>
</organism>
<evidence type="ECO:0000313" key="1">
    <source>
        <dbReference type="EMBL" id="EOY24529.1"/>
    </source>
</evidence>
<accession>A0A061GBV4</accession>
<dbReference type="AlphaFoldDB" id="A0A061GBV4"/>
<proteinExistence type="predicted"/>